<sequence>MASGAASEKTSRGPGISDLPREIWILVAGSFIVAVGMGIVAPALPAFATSFDVGVTAAGFIVSAFAMMRLIFAPLSGRLVSAAGERTIYVIGITIVGISSTACAFADSYWQLLVFRALGGIGSTMFTVSGVGLLIRLSPPHLRGRASGLWATSFLLGNISGPIVGGLMVGYSLRLPFVTYGIALFGAAFLGWFMLRKSTLAAPLGDDATPAMPLGEALRMRSYIAALLSNFGTGWAVFGVRIALVPLFVVEALKAPQSMSGIALSVFAAGNAGALLVSGRMADRHGRKPLVLIGLVVQGVATASLGFTDSVPLFLAASLIAGMGAGVLNPAQNAAVADIIGGNRRGGTVLATFQQSADLGAILGPLIAGALADTVSYQAAFLVTGATAALGLLAWVGAPETRPRPESDPEPQRATA</sequence>
<feature type="transmembrane region" description="Helical" evidence="6">
    <location>
        <begin position="53"/>
        <end position="75"/>
    </location>
</feature>
<evidence type="ECO:0000313" key="9">
    <source>
        <dbReference type="Proteomes" id="UP001237595"/>
    </source>
</evidence>
<feature type="transmembrane region" description="Helical" evidence="6">
    <location>
        <begin position="223"/>
        <end position="249"/>
    </location>
</feature>
<dbReference type="SUPFAM" id="SSF103473">
    <property type="entry name" value="MFS general substrate transporter"/>
    <property type="match status" value="1"/>
</dbReference>
<dbReference type="PROSITE" id="PS50850">
    <property type="entry name" value="MFS"/>
    <property type="match status" value="1"/>
</dbReference>
<dbReference type="EMBL" id="JASAOF010000008">
    <property type="protein sequence ID" value="MDI2029992.1"/>
    <property type="molecule type" value="Genomic_DNA"/>
</dbReference>
<feature type="transmembrane region" description="Helical" evidence="6">
    <location>
        <begin position="149"/>
        <end position="171"/>
    </location>
</feature>
<dbReference type="Pfam" id="PF00083">
    <property type="entry name" value="Sugar_tr"/>
    <property type="match status" value="1"/>
</dbReference>
<keyword evidence="4 6" id="KW-1133">Transmembrane helix</keyword>
<comment type="subcellular location">
    <subcellularLocation>
        <location evidence="1">Cell membrane</location>
        <topology evidence="1">Multi-pass membrane protein</topology>
    </subcellularLocation>
</comment>
<reference evidence="8 9" key="1">
    <citation type="submission" date="2023-04" db="EMBL/GenBank/DDBJ databases">
        <title>Draft genome sequence of Saccharopolyspora sp. TS4A08 isolated from sweet potato rhizospheric soil.</title>
        <authorList>
            <person name="Suksaard P."/>
            <person name="Duangmal K."/>
        </authorList>
    </citation>
    <scope>NUCLEOTIDE SEQUENCE [LARGE SCALE GENOMIC DNA]</scope>
    <source>
        <strain evidence="8 9">TS4A08</strain>
    </source>
</reference>
<dbReference type="InterPro" id="IPR001958">
    <property type="entry name" value="Tet-R_TetA/multi-R_MdtG-like"/>
</dbReference>
<dbReference type="InterPro" id="IPR020846">
    <property type="entry name" value="MFS_dom"/>
</dbReference>
<dbReference type="Gene3D" id="1.20.1250.20">
    <property type="entry name" value="MFS general substrate transporter like domains"/>
    <property type="match status" value="2"/>
</dbReference>
<evidence type="ECO:0000313" key="8">
    <source>
        <dbReference type="EMBL" id="MDI2029992.1"/>
    </source>
</evidence>
<evidence type="ECO:0000256" key="3">
    <source>
        <dbReference type="ARBA" id="ARBA00022692"/>
    </source>
</evidence>
<feature type="transmembrane region" description="Helical" evidence="6">
    <location>
        <begin position="313"/>
        <end position="336"/>
    </location>
</feature>
<feature type="transmembrane region" description="Helical" evidence="6">
    <location>
        <begin position="290"/>
        <end position="307"/>
    </location>
</feature>
<dbReference type="InterPro" id="IPR005828">
    <property type="entry name" value="MFS_sugar_transport-like"/>
</dbReference>
<name>A0ABT6PQ21_9PSEU</name>
<evidence type="ECO:0000256" key="6">
    <source>
        <dbReference type="SAM" id="Phobius"/>
    </source>
</evidence>
<feature type="transmembrane region" description="Helical" evidence="6">
    <location>
        <begin position="177"/>
        <end position="195"/>
    </location>
</feature>
<dbReference type="InterPro" id="IPR036259">
    <property type="entry name" value="MFS_trans_sf"/>
</dbReference>
<protein>
    <submittedName>
        <fullName evidence="8">MFS transporter</fullName>
    </submittedName>
</protein>
<evidence type="ECO:0000256" key="5">
    <source>
        <dbReference type="ARBA" id="ARBA00023136"/>
    </source>
</evidence>
<feature type="transmembrane region" description="Helical" evidence="6">
    <location>
        <begin position="113"/>
        <end position="137"/>
    </location>
</feature>
<dbReference type="InterPro" id="IPR011701">
    <property type="entry name" value="MFS"/>
</dbReference>
<keyword evidence="2" id="KW-0813">Transport</keyword>
<feature type="transmembrane region" description="Helical" evidence="6">
    <location>
        <begin position="23"/>
        <end position="47"/>
    </location>
</feature>
<gene>
    <name evidence="8" type="ORF">QFW96_15285</name>
</gene>
<dbReference type="CDD" id="cd17325">
    <property type="entry name" value="MFS_MdtG_SLC18_like"/>
    <property type="match status" value="1"/>
</dbReference>
<evidence type="ECO:0000259" key="7">
    <source>
        <dbReference type="PROSITE" id="PS50850"/>
    </source>
</evidence>
<feature type="transmembrane region" description="Helical" evidence="6">
    <location>
        <begin position="348"/>
        <end position="371"/>
    </location>
</feature>
<organism evidence="8 9">
    <name type="scientific">Saccharopolyspora ipomoeae</name>
    <dbReference type="NCBI Taxonomy" id="3042027"/>
    <lineage>
        <taxon>Bacteria</taxon>
        <taxon>Bacillati</taxon>
        <taxon>Actinomycetota</taxon>
        <taxon>Actinomycetes</taxon>
        <taxon>Pseudonocardiales</taxon>
        <taxon>Pseudonocardiaceae</taxon>
        <taxon>Saccharopolyspora</taxon>
    </lineage>
</organism>
<accession>A0ABT6PQ21</accession>
<comment type="caution">
    <text evidence="8">The sequence shown here is derived from an EMBL/GenBank/DDBJ whole genome shotgun (WGS) entry which is preliminary data.</text>
</comment>
<feature type="transmembrane region" description="Helical" evidence="6">
    <location>
        <begin position="377"/>
        <end position="398"/>
    </location>
</feature>
<keyword evidence="5 6" id="KW-0472">Membrane</keyword>
<dbReference type="RefSeq" id="WP_281456308.1">
    <property type="nucleotide sequence ID" value="NZ_JASAOF010000008.1"/>
</dbReference>
<feature type="transmembrane region" description="Helical" evidence="6">
    <location>
        <begin position="261"/>
        <end position="278"/>
    </location>
</feature>
<evidence type="ECO:0000256" key="4">
    <source>
        <dbReference type="ARBA" id="ARBA00022989"/>
    </source>
</evidence>
<dbReference type="PRINTS" id="PR01035">
    <property type="entry name" value="TCRTETA"/>
</dbReference>
<feature type="domain" description="Major facilitator superfamily (MFS) profile" evidence="7">
    <location>
        <begin position="22"/>
        <end position="403"/>
    </location>
</feature>
<evidence type="ECO:0000256" key="1">
    <source>
        <dbReference type="ARBA" id="ARBA00004651"/>
    </source>
</evidence>
<evidence type="ECO:0000256" key="2">
    <source>
        <dbReference type="ARBA" id="ARBA00022448"/>
    </source>
</evidence>
<dbReference type="PANTHER" id="PTHR42718:SF9">
    <property type="entry name" value="MAJOR FACILITATOR SUPERFAMILY MULTIDRUG TRANSPORTER MFSC"/>
    <property type="match status" value="1"/>
</dbReference>
<dbReference type="Pfam" id="PF07690">
    <property type="entry name" value="MFS_1"/>
    <property type="match status" value="1"/>
</dbReference>
<dbReference type="Proteomes" id="UP001237595">
    <property type="component" value="Unassembled WGS sequence"/>
</dbReference>
<dbReference type="PANTHER" id="PTHR42718">
    <property type="entry name" value="MAJOR FACILITATOR SUPERFAMILY MULTIDRUG TRANSPORTER MFSC"/>
    <property type="match status" value="1"/>
</dbReference>
<proteinExistence type="predicted"/>
<keyword evidence="3 6" id="KW-0812">Transmembrane</keyword>
<feature type="transmembrane region" description="Helical" evidence="6">
    <location>
        <begin position="87"/>
        <end position="107"/>
    </location>
</feature>
<keyword evidence="9" id="KW-1185">Reference proteome</keyword>